<evidence type="ECO:0000313" key="1">
    <source>
        <dbReference type="EMBL" id="MDQ0425564.1"/>
    </source>
</evidence>
<dbReference type="Proteomes" id="UP001240250">
    <property type="component" value="Unassembled WGS sequence"/>
</dbReference>
<dbReference type="RefSeq" id="WP_082739689.1">
    <property type="nucleotide sequence ID" value="NZ_JAUSVM010000001.1"/>
</dbReference>
<proteinExistence type="predicted"/>
<accession>A0ABU0GJM2</accession>
<name>A0ABU0GJM2_9CELL</name>
<keyword evidence="2" id="KW-1185">Reference proteome</keyword>
<reference evidence="1 2" key="1">
    <citation type="submission" date="2023-07" db="EMBL/GenBank/DDBJ databases">
        <title>Sequencing the genomes of 1000 actinobacteria strains.</title>
        <authorList>
            <person name="Klenk H.-P."/>
        </authorList>
    </citation>
    <scope>NUCLEOTIDE SEQUENCE [LARGE SCALE GENOMIC DNA]</scope>
    <source>
        <strain evidence="1 2">DSM 14785</strain>
    </source>
</reference>
<dbReference type="Pfam" id="PF10117">
    <property type="entry name" value="McrBC"/>
    <property type="match status" value="1"/>
</dbReference>
<sequence length="395" mass="42857">MSTTLTLTEWRTTRGLALTPAQVRLLQQTFRAKVEAESWTPDGTVRWSVTPTSIVGAASADGADVVVRPKTPVGNVLFLLGVAAGRKADTVLDDVVQLAQAPDLTTAVAALFARVTERVLQDGVLRGYRPVSETRHTVRGRVDVAEQLRRRPGRGAPVAVRYDEHDEDVLENRLLLTAARALTRLRPHPDVRRSLHRIVAALDDVTPLRIDGPVPDVAWTRLNVRYQPAVDLARLVLSGSGLDLALGDTAAVGLAVDMNSVFERFVCSALADVLSGRGGRPAPQDTTWRLDERGTVHLRPDLVVYDARGVPSVVLDTKYKVTDGTSVPSSDIYQMLAYCTALGLDRGHLVYARAEGVPALVVRHGGPTIVVHSIDLSTPPRELLQQVRDLGSRMA</sequence>
<comment type="caution">
    <text evidence="1">The sequence shown here is derived from an EMBL/GenBank/DDBJ whole genome shotgun (WGS) entry which is preliminary data.</text>
</comment>
<dbReference type="EMBL" id="JAUSVM010000001">
    <property type="protein sequence ID" value="MDQ0425564.1"/>
    <property type="molecule type" value="Genomic_DNA"/>
</dbReference>
<gene>
    <name evidence="1" type="ORF">JO380_001945</name>
</gene>
<dbReference type="InterPro" id="IPR019292">
    <property type="entry name" value="McrC"/>
</dbReference>
<evidence type="ECO:0000313" key="2">
    <source>
        <dbReference type="Proteomes" id="UP001240250"/>
    </source>
</evidence>
<dbReference type="PANTHER" id="PTHR38733:SF1">
    <property type="entry name" value="TYPE IV METHYL-DIRECTED RESTRICTION ENZYME ECOKMCRBC"/>
    <property type="match status" value="1"/>
</dbReference>
<protein>
    <submittedName>
        <fullName evidence="1">5-methylcytosine-specific restriction enzyme subunit McrC</fullName>
    </submittedName>
</protein>
<organism evidence="1 2">
    <name type="scientific">Cellulomonas iranensis</name>
    <dbReference type="NCBI Taxonomy" id="76862"/>
    <lineage>
        <taxon>Bacteria</taxon>
        <taxon>Bacillati</taxon>
        <taxon>Actinomycetota</taxon>
        <taxon>Actinomycetes</taxon>
        <taxon>Micrococcales</taxon>
        <taxon>Cellulomonadaceae</taxon>
        <taxon>Cellulomonas</taxon>
    </lineage>
</organism>
<dbReference type="PANTHER" id="PTHR38733">
    <property type="entry name" value="PROTEIN MCRC"/>
    <property type="match status" value="1"/>
</dbReference>